<dbReference type="InterPro" id="IPR005467">
    <property type="entry name" value="His_kinase_dom"/>
</dbReference>
<dbReference type="OrthoDB" id="9813151at2"/>
<dbReference type="SMART" id="SM00388">
    <property type="entry name" value="HisKA"/>
    <property type="match status" value="1"/>
</dbReference>
<keyword evidence="12" id="KW-1185">Reference proteome</keyword>
<dbReference type="InterPro" id="IPR050351">
    <property type="entry name" value="BphY/WalK/GraS-like"/>
</dbReference>
<dbReference type="InterPro" id="IPR003594">
    <property type="entry name" value="HATPase_dom"/>
</dbReference>
<evidence type="ECO:0000259" key="10">
    <source>
        <dbReference type="PROSITE" id="PS50109"/>
    </source>
</evidence>
<dbReference type="PANTHER" id="PTHR45453">
    <property type="entry name" value="PHOSPHATE REGULON SENSOR PROTEIN PHOR"/>
    <property type="match status" value="1"/>
</dbReference>
<dbReference type="PANTHER" id="PTHR45453:SF1">
    <property type="entry name" value="PHOSPHATE REGULON SENSOR PROTEIN PHOR"/>
    <property type="match status" value="1"/>
</dbReference>
<dbReference type="InterPro" id="IPR004358">
    <property type="entry name" value="Sig_transdc_His_kin-like_C"/>
</dbReference>
<keyword evidence="6 11" id="KW-0418">Kinase</keyword>
<dbReference type="CDD" id="cd00075">
    <property type="entry name" value="HATPase"/>
    <property type="match status" value="1"/>
</dbReference>
<dbReference type="InterPro" id="IPR036097">
    <property type="entry name" value="HisK_dim/P_sf"/>
</dbReference>
<reference evidence="11 12" key="1">
    <citation type="submission" date="2017-02" db="EMBL/GenBank/DDBJ databases">
        <authorList>
            <person name="Peterson S.W."/>
        </authorList>
    </citation>
    <scope>NUCLEOTIDE SEQUENCE [LARGE SCALE GENOMIC DNA]</scope>
    <source>
        <strain evidence="11 12">ATCC 27749</strain>
    </source>
</reference>
<evidence type="ECO:0000256" key="8">
    <source>
        <dbReference type="ARBA" id="ARBA00023136"/>
    </source>
</evidence>
<feature type="domain" description="Histidine kinase" evidence="10">
    <location>
        <begin position="259"/>
        <end position="481"/>
    </location>
</feature>
<evidence type="ECO:0000256" key="5">
    <source>
        <dbReference type="ARBA" id="ARBA00022679"/>
    </source>
</evidence>
<evidence type="ECO:0000313" key="11">
    <source>
        <dbReference type="EMBL" id="SKA89747.1"/>
    </source>
</evidence>
<dbReference type="SUPFAM" id="SSF55874">
    <property type="entry name" value="ATPase domain of HSP90 chaperone/DNA topoisomerase II/histidine kinase"/>
    <property type="match status" value="1"/>
</dbReference>
<dbReference type="Proteomes" id="UP000190286">
    <property type="component" value="Unassembled WGS sequence"/>
</dbReference>
<dbReference type="FunFam" id="3.30.565.10:FF:000006">
    <property type="entry name" value="Sensor histidine kinase WalK"/>
    <property type="match status" value="1"/>
</dbReference>
<protein>
    <recommendedName>
        <fullName evidence="3">histidine kinase</fullName>
        <ecNumber evidence="3">2.7.13.3</ecNumber>
    </recommendedName>
</protein>
<evidence type="ECO:0000256" key="9">
    <source>
        <dbReference type="SAM" id="Phobius"/>
    </source>
</evidence>
<dbReference type="SMART" id="SM00387">
    <property type="entry name" value="HATPase_c"/>
    <property type="match status" value="1"/>
</dbReference>
<dbReference type="GO" id="GO:0005886">
    <property type="term" value="C:plasma membrane"/>
    <property type="evidence" value="ECO:0007669"/>
    <property type="project" value="TreeGrafter"/>
</dbReference>
<dbReference type="Pfam" id="PF00512">
    <property type="entry name" value="HisKA"/>
    <property type="match status" value="1"/>
</dbReference>
<keyword evidence="9" id="KW-1133">Transmembrane helix</keyword>
<keyword evidence="7" id="KW-0902">Two-component regulatory system</keyword>
<name>A0A1T4XJQ8_9FIRM</name>
<dbReference type="CDD" id="cd00082">
    <property type="entry name" value="HisKA"/>
    <property type="match status" value="1"/>
</dbReference>
<dbReference type="RefSeq" id="WP_078784863.1">
    <property type="nucleotide sequence ID" value="NZ_FUYF01000011.1"/>
</dbReference>
<dbReference type="AlphaFoldDB" id="A0A1T4XJQ8"/>
<comment type="subcellular location">
    <subcellularLocation>
        <location evidence="2">Membrane</location>
    </subcellularLocation>
</comment>
<proteinExistence type="predicted"/>
<dbReference type="InterPro" id="IPR003661">
    <property type="entry name" value="HisK_dim/P_dom"/>
</dbReference>
<dbReference type="Pfam" id="PF02518">
    <property type="entry name" value="HATPase_c"/>
    <property type="match status" value="1"/>
</dbReference>
<feature type="transmembrane region" description="Helical" evidence="9">
    <location>
        <begin position="184"/>
        <end position="205"/>
    </location>
</feature>
<dbReference type="GO" id="GO:0000155">
    <property type="term" value="F:phosphorelay sensor kinase activity"/>
    <property type="evidence" value="ECO:0007669"/>
    <property type="project" value="InterPro"/>
</dbReference>
<evidence type="ECO:0000256" key="7">
    <source>
        <dbReference type="ARBA" id="ARBA00023012"/>
    </source>
</evidence>
<dbReference type="PRINTS" id="PR00344">
    <property type="entry name" value="BCTRLSENSOR"/>
</dbReference>
<evidence type="ECO:0000256" key="4">
    <source>
        <dbReference type="ARBA" id="ARBA00022553"/>
    </source>
</evidence>
<dbReference type="GO" id="GO:0016036">
    <property type="term" value="P:cellular response to phosphate starvation"/>
    <property type="evidence" value="ECO:0007669"/>
    <property type="project" value="TreeGrafter"/>
</dbReference>
<dbReference type="EC" id="2.7.13.3" evidence="3"/>
<evidence type="ECO:0000256" key="2">
    <source>
        <dbReference type="ARBA" id="ARBA00004370"/>
    </source>
</evidence>
<sequence>MTDDERRTRQPLSMTRRYRRGLILTGLLCALAVLAAATVLFQRSYAERIDNYLMQICHGYAAAYEAQDTHNATTLLNLLPEDRPLRITLIDTDGTVLYDTKLGSYIVDVNGDIYAAQTDLPNHADRPEFQQAMANGSACITRESETLQLETHYYAVRIDLPEGAQVLRVGEDVANIWGLSTDTLPLLCGAVVLILLAATLFSWWLTRRMVQPINHLAEHLDTIEADVPYEELIPLARTIQTDRKLREDNETMRREFTANVSHELKTPLTSISGYAELIETGMAKPADVPTFATRIHKEAQRMIALVSDILQLSELDSTQASHSREPVTEMAPVDLAALVKETAQNMTVNARRAYVTLQYDARPATVRGSRDQLSELTQNLCDNAIRYNRPGGHVELRCGVGGDGCPYFEVEDNGIGIPQDSQTRVFERFYRVDKSRSKATGGTGLGLAIVKHIALLHDAKIDLQSQVGTGTTIRVTFPKNS</sequence>
<accession>A0A1T4XJQ8</accession>
<keyword evidence="9" id="KW-0812">Transmembrane</keyword>
<organism evidence="11 12">
    <name type="scientific">Gemmiger formicilis</name>
    <dbReference type="NCBI Taxonomy" id="745368"/>
    <lineage>
        <taxon>Bacteria</taxon>
        <taxon>Bacillati</taxon>
        <taxon>Bacillota</taxon>
        <taxon>Clostridia</taxon>
        <taxon>Eubacteriales</taxon>
        <taxon>Gemmiger</taxon>
    </lineage>
</organism>
<evidence type="ECO:0000256" key="3">
    <source>
        <dbReference type="ARBA" id="ARBA00012438"/>
    </source>
</evidence>
<keyword evidence="5" id="KW-0808">Transferase</keyword>
<comment type="catalytic activity">
    <reaction evidence="1">
        <text>ATP + protein L-histidine = ADP + protein N-phospho-L-histidine.</text>
        <dbReference type="EC" id="2.7.13.3"/>
    </reaction>
</comment>
<dbReference type="InterPro" id="IPR036890">
    <property type="entry name" value="HATPase_C_sf"/>
</dbReference>
<evidence type="ECO:0000313" key="12">
    <source>
        <dbReference type="Proteomes" id="UP000190286"/>
    </source>
</evidence>
<evidence type="ECO:0000256" key="1">
    <source>
        <dbReference type="ARBA" id="ARBA00000085"/>
    </source>
</evidence>
<dbReference type="FunFam" id="1.10.287.130:FF:000001">
    <property type="entry name" value="Two-component sensor histidine kinase"/>
    <property type="match status" value="1"/>
</dbReference>
<dbReference type="PROSITE" id="PS50109">
    <property type="entry name" value="HIS_KIN"/>
    <property type="match status" value="1"/>
</dbReference>
<dbReference type="SUPFAM" id="SSF47384">
    <property type="entry name" value="Homodimeric domain of signal transducing histidine kinase"/>
    <property type="match status" value="1"/>
</dbReference>
<evidence type="ECO:0000256" key="6">
    <source>
        <dbReference type="ARBA" id="ARBA00022777"/>
    </source>
</evidence>
<keyword evidence="8 9" id="KW-0472">Membrane</keyword>
<dbReference type="EMBL" id="FUYF01000011">
    <property type="protein sequence ID" value="SKA89747.1"/>
    <property type="molecule type" value="Genomic_DNA"/>
</dbReference>
<keyword evidence="4" id="KW-0597">Phosphoprotein</keyword>
<dbReference type="Gene3D" id="3.30.565.10">
    <property type="entry name" value="Histidine kinase-like ATPase, C-terminal domain"/>
    <property type="match status" value="1"/>
</dbReference>
<dbReference type="GO" id="GO:0004721">
    <property type="term" value="F:phosphoprotein phosphatase activity"/>
    <property type="evidence" value="ECO:0007669"/>
    <property type="project" value="TreeGrafter"/>
</dbReference>
<dbReference type="Gene3D" id="1.10.287.130">
    <property type="match status" value="1"/>
</dbReference>
<dbReference type="STRING" id="745368.SAMN02745178_01963"/>
<dbReference type="GeneID" id="93338415"/>
<gene>
    <name evidence="11" type="ORF">SAMN02745178_01963</name>
</gene>